<dbReference type="Gene3D" id="3.30.70.1430">
    <property type="entry name" value="Multidrug efflux transporter AcrB pore domain"/>
    <property type="match status" value="2"/>
</dbReference>
<dbReference type="InterPro" id="IPR004763">
    <property type="entry name" value="CusA-like"/>
</dbReference>
<evidence type="ECO:0000256" key="9">
    <source>
        <dbReference type="SAM" id="Phobius"/>
    </source>
</evidence>
<evidence type="ECO:0000256" key="2">
    <source>
        <dbReference type="ARBA" id="ARBA00010942"/>
    </source>
</evidence>
<evidence type="ECO:0000313" key="10">
    <source>
        <dbReference type="EMBL" id="EQA46439.1"/>
    </source>
</evidence>
<evidence type="ECO:0000256" key="7">
    <source>
        <dbReference type="ARBA" id="ARBA00023136"/>
    </source>
</evidence>
<comment type="subcellular location">
    <subcellularLocation>
        <location evidence="1">Cell membrane</location>
        <topology evidence="1">Multi-pass membrane protein</topology>
    </subcellularLocation>
</comment>
<dbReference type="SUPFAM" id="SSF82714">
    <property type="entry name" value="Multidrug efflux transporter AcrB TolC docking domain, DN and DC subdomains"/>
    <property type="match status" value="2"/>
</dbReference>
<dbReference type="GO" id="GO:0042910">
    <property type="term" value="F:xenobiotic transmembrane transporter activity"/>
    <property type="evidence" value="ECO:0007669"/>
    <property type="project" value="TreeGrafter"/>
</dbReference>
<dbReference type="AlphaFoldDB" id="T0GHW4"/>
<feature type="transmembrane region" description="Helical" evidence="9">
    <location>
        <begin position="1026"/>
        <end position="1047"/>
    </location>
</feature>
<feature type="transmembrane region" description="Helical" evidence="9">
    <location>
        <begin position="918"/>
        <end position="936"/>
    </location>
</feature>
<keyword evidence="4" id="KW-1003">Cell membrane</keyword>
<evidence type="ECO:0000256" key="5">
    <source>
        <dbReference type="ARBA" id="ARBA00022692"/>
    </source>
</evidence>
<dbReference type="PANTHER" id="PTHR32063">
    <property type="match status" value="1"/>
</dbReference>
<feature type="transmembrane region" description="Helical" evidence="9">
    <location>
        <begin position="968"/>
        <end position="991"/>
    </location>
</feature>
<dbReference type="SUPFAM" id="SSF82693">
    <property type="entry name" value="Multidrug efflux transporter AcrB pore domain, PN1, PN2, PC1 and PC2 subdomains"/>
    <property type="match status" value="3"/>
</dbReference>
<proteinExistence type="inferred from homology"/>
<feature type="transmembrane region" description="Helical" evidence="9">
    <location>
        <begin position="508"/>
        <end position="534"/>
    </location>
</feature>
<feature type="transmembrane region" description="Helical" evidence="9">
    <location>
        <begin position="400"/>
        <end position="417"/>
    </location>
</feature>
<dbReference type="Gene3D" id="1.20.1640.10">
    <property type="entry name" value="Multidrug efflux transporter AcrB transmembrane domain"/>
    <property type="match status" value="2"/>
</dbReference>
<evidence type="ECO:0000256" key="6">
    <source>
        <dbReference type="ARBA" id="ARBA00022989"/>
    </source>
</evidence>
<feature type="transmembrane region" description="Helical" evidence="9">
    <location>
        <begin position="574"/>
        <end position="593"/>
    </location>
</feature>
<sequence length="1135" mass="126375">MPFIQGNRSVHIPFGKVLGCLLRGLSRMKIINSIIETALKNRIFTLVAGSVALLVGIWSWIDIRKEAYSDIADTQVRVVAKFPGKATLEVEERVTMPIERVLHSTPNVIVRRSRTINGLVVFQFVFEEGTDDYFARMRLMEKVRDAVIPDEVTPTLAPMSSPVGEVYRYVVESTSGNHTPMELRSIQDWIVIPKMLQVSGIADVVTFGGLPKQFHIVMNPENLIRYQATVTDVIEAVQSNNLNTGGNFLLQGEQSLPIRSLGAIRDISQIEDIVVKNLNGVPVFVKNIGTVEIAPPIPSGVLGYTIQNDQEGLIDVDSAVQGLVAMRRWVEPNAFLDRVRTKVKEINEKYMPAGTRLRTTYDRGDLVQYTLRTVGTTLLEGIAVVSLVVIFFVGSIRASVVVVATIPFALLFSFTMMNSSGISASLLSLGAVDFGIVVDSAVVMVENIMRRYKNATPQEKQKGIIRFTLESASEVGTEILFAILIIILAYLPIFSFERIEGRLFKPMAFTLSFAIFGALLFTMTVVPVLMSFFYRRYFESSNPGPIEWHNPIYHWIETQYERIVHYLVDRSRRVVAIAFSAVTGLLVVGFISLGTEFLPSLDEGGFTLRLYFPVGISLPEAKKFIPNVRKIIYKNEMVDTILSQYGRNDDGTDPLPPNRLEVYIGLKDYKAWKEKITKEQLLLRLRNDLEEGLPGVRVSFSQPIMDNLSEAIMGTIADLAVFVSGQDMKVMRNLSDQILKIVSEMKGASEYGIEQEGPAPQLVIRIRRDVAARYGINVSDIQQVIEAAVGMEPISNLYEGPMDDPPKERALYGIVVRFTKDYRESAREIARIPIISPRGERIPLSELADITQEDSPTMIFRQDGKRTITVRLNVRGRDQGGFVSELQKRVKKEVHFPDGYEVKYGGQYENLARVGKQLAIVIPLTIGIIFGLLYLLYRDLRSVFVALSCIPLSLIGGIYALLARGYYFNVSAGVGFISLFGIATMAGILFVSKANHYLQGKIPGTPKMNVREASVASAVSQLRPRLMTMLLALLGLIPATMATGVGSDVQRPLATVMVGGLTSALLLVLTVMPSLYILIMEKREEKNQPPESNSLVLHPSSYDVESDNDDEEKPKHKLKAGKGSQQTRKNDRARR</sequence>
<dbReference type="Gene3D" id="3.30.70.1320">
    <property type="entry name" value="Multidrug efflux transporter AcrB pore domain like"/>
    <property type="match status" value="1"/>
</dbReference>
<feature type="transmembrane region" description="Helical" evidence="9">
    <location>
        <begin position="943"/>
        <end position="962"/>
    </location>
</feature>
<dbReference type="InterPro" id="IPR001036">
    <property type="entry name" value="Acrflvin-R"/>
</dbReference>
<dbReference type="PANTHER" id="PTHR32063:SF17">
    <property type="entry name" value="CATION EFFLUX SYSTEM PROTEIN"/>
    <property type="match status" value="1"/>
</dbReference>
<name>T0GHW4_9LEPT</name>
<feature type="transmembrane region" description="Helical" evidence="9">
    <location>
        <begin position="1053"/>
        <end position="1079"/>
    </location>
</feature>
<reference evidence="10" key="1">
    <citation type="submission" date="2013-05" db="EMBL/GenBank/DDBJ databases">
        <authorList>
            <person name="Harkins D.M."/>
            <person name="Durkin A.S."/>
            <person name="Brinkac L.M."/>
            <person name="Haft D.H."/>
            <person name="Selengut J.D."/>
            <person name="Sanka R."/>
            <person name="DePew J."/>
            <person name="Purushe J."/>
            <person name="Hartskeerl R.A."/>
            <person name="Ahmed A."/>
            <person name="van der Linden H."/>
            <person name="Goris M.G.A."/>
            <person name="Vinetz J.M."/>
            <person name="Sutton G.G."/>
            <person name="Nierman W.C."/>
            <person name="Fouts D.E."/>
        </authorList>
    </citation>
    <scope>NUCLEOTIDE SEQUENCE [LARGE SCALE GENOMIC DNA]</scope>
    <source>
        <strain evidence="10">5399</strain>
    </source>
</reference>
<dbReference type="Gene3D" id="3.30.70.1440">
    <property type="entry name" value="Multidrug efflux transporter AcrB pore domain"/>
    <property type="match status" value="1"/>
</dbReference>
<comment type="caution">
    <text evidence="10">The sequence shown here is derived from an EMBL/GenBank/DDBJ whole genome shotgun (WGS) entry which is preliminary data.</text>
</comment>
<dbReference type="Gene3D" id="3.30.2090.10">
    <property type="entry name" value="Multidrug efflux transporter AcrB TolC docking domain, DN and DC subdomains"/>
    <property type="match status" value="2"/>
</dbReference>
<feature type="transmembrane region" description="Helical" evidence="9">
    <location>
        <begin position="43"/>
        <end position="61"/>
    </location>
</feature>
<dbReference type="EMBL" id="AHMO02000007">
    <property type="protein sequence ID" value="EQA46439.1"/>
    <property type="molecule type" value="Genomic_DNA"/>
</dbReference>
<feature type="transmembrane region" description="Helical" evidence="9">
    <location>
        <begin position="475"/>
        <end position="496"/>
    </location>
</feature>
<organism evidence="10 11">
    <name type="scientific">Leptospira broomii serovar Hurstbridge str. 5399</name>
    <dbReference type="NCBI Taxonomy" id="1049789"/>
    <lineage>
        <taxon>Bacteria</taxon>
        <taxon>Pseudomonadati</taxon>
        <taxon>Spirochaetota</taxon>
        <taxon>Spirochaetia</taxon>
        <taxon>Leptospirales</taxon>
        <taxon>Leptospiraceae</taxon>
        <taxon>Leptospira</taxon>
    </lineage>
</organism>
<accession>T0GHW4</accession>
<dbReference type="STRING" id="1049789.LEP1GSC050_0465"/>
<feature type="transmembrane region" description="Helical" evidence="9">
    <location>
        <begin position="369"/>
        <end position="393"/>
    </location>
</feature>
<evidence type="ECO:0000256" key="1">
    <source>
        <dbReference type="ARBA" id="ARBA00004651"/>
    </source>
</evidence>
<keyword evidence="7 9" id="KW-0472">Membrane</keyword>
<dbReference type="SUPFAM" id="SSF82866">
    <property type="entry name" value="Multidrug efflux transporter AcrB transmembrane domain"/>
    <property type="match status" value="2"/>
</dbReference>
<keyword evidence="6 9" id="KW-1133">Transmembrane helix</keyword>
<evidence type="ECO:0000256" key="3">
    <source>
        <dbReference type="ARBA" id="ARBA00022448"/>
    </source>
</evidence>
<evidence type="ECO:0000256" key="8">
    <source>
        <dbReference type="SAM" id="MobiDB-lite"/>
    </source>
</evidence>
<comment type="similarity">
    <text evidence="2">Belongs to the resistance-nodulation-cell division (RND) (TC 2.A.6) family.</text>
</comment>
<keyword evidence="5 9" id="KW-0812">Transmembrane</keyword>
<dbReference type="Pfam" id="PF00873">
    <property type="entry name" value="ACR_tran"/>
    <property type="match status" value="1"/>
</dbReference>
<evidence type="ECO:0000313" key="11">
    <source>
        <dbReference type="Proteomes" id="UP000015454"/>
    </source>
</evidence>
<dbReference type="GO" id="GO:0008324">
    <property type="term" value="F:monoatomic cation transmembrane transporter activity"/>
    <property type="evidence" value="ECO:0007669"/>
    <property type="project" value="InterPro"/>
</dbReference>
<dbReference type="PRINTS" id="PR00702">
    <property type="entry name" value="ACRIFLAVINRP"/>
</dbReference>
<feature type="transmembrane region" description="Helical" evidence="9">
    <location>
        <begin position="423"/>
        <end position="445"/>
    </location>
</feature>
<protein>
    <submittedName>
        <fullName evidence="10">Heavy metal efflux pump, CzcA family</fullName>
    </submittedName>
</protein>
<evidence type="ECO:0000256" key="4">
    <source>
        <dbReference type="ARBA" id="ARBA00022475"/>
    </source>
</evidence>
<dbReference type="Proteomes" id="UP000015454">
    <property type="component" value="Unassembled WGS sequence"/>
</dbReference>
<dbReference type="GO" id="GO:0005886">
    <property type="term" value="C:plasma membrane"/>
    <property type="evidence" value="ECO:0007669"/>
    <property type="project" value="UniProtKB-SubCell"/>
</dbReference>
<keyword evidence="3" id="KW-0813">Transport</keyword>
<keyword evidence="11" id="KW-1185">Reference proteome</keyword>
<dbReference type="NCBIfam" id="TIGR00914">
    <property type="entry name" value="2A0601"/>
    <property type="match status" value="1"/>
</dbReference>
<dbReference type="InterPro" id="IPR027463">
    <property type="entry name" value="AcrB_DN_DC_subdom"/>
</dbReference>
<feature type="region of interest" description="Disordered" evidence="8">
    <location>
        <begin position="1086"/>
        <end position="1135"/>
    </location>
</feature>
<gene>
    <name evidence="10" type="ORF">LEP1GSC050_0465</name>
</gene>